<dbReference type="InterPro" id="IPR013824">
    <property type="entry name" value="Topo_IA_cen_sub1"/>
</dbReference>
<gene>
    <name evidence="15" type="primary">topB</name>
    <name evidence="15" type="ORF">KKI46_17430</name>
</gene>
<dbReference type="InterPro" id="IPR013825">
    <property type="entry name" value="Topo_IA_cen_sub2"/>
</dbReference>
<keyword evidence="5" id="KW-0460">Magnesium</keyword>
<evidence type="ECO:0000256" key="10">
    <source>
        <dbReference type="ARBA" id="ARBA00031985"/>
    </source>
</evidence>
<dbReference type="InterPro" id="IPR003601">
    <property type="entry name" value="Topo_IA_2"/>
</dbReference>
<reference evidence="15 16" key="1">
    <citation type="submission" date="2021-05" db="EMBL/GenBank/DDBJ databases">
        <title>Biocontrol using Exiguobacterium acetylicum SI17 against litchi downy blight caused by Peronophythora litchii.</title>
        <authorList>
            <person name="Zheng L."/>
        </authorList>
    </citation>
    <scope>NUCLEOTIDE SEQUENCE [LARGE SCALE GENOMIC DNA]</scope>
    <source>
        <strain evidence="15 16">SI17</strain>
        <plasmid evidence="15 16">p4</plasmid>
    </source>
</reference>
<evidence type="ECO:0000256" key="2">
    <source>
        <dbReference type="ARBA" id="ARBA00009446"/>
    </source>
</evidence>
<feature type="domain" description="Toprim" evidence="13">
    <location>
        <begin position="3"/>
        <end position="143"/>
    </location>
</feature>
<keyword evidence="16" id="KW-1185">Reference proteome</keyword>
<evidence type="ECO:0000256" key="9">
    <source>
        <dbReference type="ARBA" id="ARBA00030003"/>
    </source>
</evidence>
<geneLocation type="plasmid" evidence="15 16">
    <name>p4</name>
</geneLocation>
<keyword evidence="4" id="KW-0479">Metal-binding</keyword>
<evidence type="ECO:0000256" key="1">
    <source>
        <dbReference type="ARBA" id="ARBA00000213"/>
    </source>
</evidence>
<dbReference type="PANTHER" id="PTHR11390:SF21">
    <property type="entry name" value="DNA TOPOISOMERASE 3-ALPHA"/>
    <property type="match status" value="1"/>
</dbReference>
<keyword evidence="8" id="KW-0413">Isomerase</keyword>
<dbReference type="InterPro" id="IPR000380">
    <property type="entry name" value="Topo_IA"/>
</dbReference>
<dbReference type="PROSITE" id="PS00396">
    <property type="entry name" value="TOPO_IA_1"/>
    <property type="match status" value="1"/>
</dbReference>
<dbReference type="RefSeq" id="WP_214814330.1">
    <property type="nucleotide sequence ID" value="NZ_CP075901.1"/>
</dbReference>
<comment type="similarity">
    <text evidence="2">Belongs to the type IA topoisomerase family.</text>
</comment>
<dbReference type="GeneID" id="88813488"/>
<comment type="catalytic activity">
    <reaction evidence="1">
        <text>ATP-independent breakage of single-stranded DNA, followed by passage and rejoining.</text>
        <dbReference type="EC" id="5.6.2.1"/>
    </reaction>
</comment>
<dbReference type="PROSITE" id="PS50880">
    <property type="entry name" value="TOPRIM"/>
    <property type="match status" value="1"/>
</dbReference>
<dbReference type="InterPro" id="IPR025589">
    <property type="entry name" value="Toprim_C_rpt"/>
</dbReference>
<evidence type="ECO:0000256" key="6">
    <source>
        <dbReference type="ARBA" id="ARBA00023029"/>
    </source>
</evidence>
<dbReference type="PANTHER" id="PTHR11390">
    <property type="entry name" value="PROKARYOTIC DNA TOPOISOMERASE"/>
    <property type="match status" value="1"/>
</dbReference>
<dbReference type="PRINTS" id="PR00417">
    <property type="entry name" value="PRTPISMRASEI"/>
</dbReference>
<dbReference type="InterPro" id="IPR013497">
    <property type="entry name" value="Topo_IA_cen"/>
</dbReference>
<name>A0ABX8GFV0_EXIAC</name>
<organism evidence="15 16">
    <name type="scientific">Exiguobacterium acetylicum</name>
    <name type="common">Brevibacterium acetylicum</name>
    <dbReference type="NCBI Taxonomy" id="41170"/>
    <lineage>
        <taxon>Bacteria</taxon>
        <taxon>Bacillati</taxon>
        <taxon>Bacillota</taxon>
        <taxon>Bacilli</taxon>
        <taxon>Bacillales</taxon>
        <taxon>Bacillales Family XII. Incertae Sedis</taxon>
        <taxon>Exiguobacterium</taxon>
    </lineage>
</organism>
<feature type="domain" description="Topo IA-type catalytic" evidence="14">
    <location>
        <begin position="162"/>
        <end position="599"/>
    </location>
</feature>
<keyword evidence="7" id="KW-0238">DNA-binding</keyword>
<keyword evidence="15" id="KW-0614">Plasmid</keyword>
<evidence type="ECO:0000256" key="3">
    <source>
        <dbReference type="ARBA" id="ARBA00012891"/>
    </source>
</evidence>
<dbReference type="Pfam" id="PF01131">
    <property type="entry name" value="Topoisom_bac"/>
    <property type="match status" value="1"/>
</dbReference>
<dbReference type="EMBL" id="CP075901">
    <property type="protein sequence ID" value="QWB32022.1"/>
    <property type="molecule type" value="Genomic_DNA"/>
</dbReference>
<evidence type="ECO:0000313" key="16">
    <source>
        <dbReference type="Proteomes" id="UP000679498"/>
    </source>
</evidence>
<dbReference type="InterPro" id="IPR003602">
    <property type="entry name" value="Topo_IA_DNA-bd_dom"/>
</dbReference>
<dbReference type="SUPFAM" id="SSF56712">
    <property type="entry name" value="Prokaryotic type I DNA topoisomerase"/>
    <property type="match status" value="1"/>
</dbReference>
<evidence type="ECO:0000256" key="7">
    <source>
        <dbReference type="ARBA" id="ARBA00023125"/>
    </source>
</evidence>
<dbReference type="Gene3D" id="1.10.290.10">
    <property type="entry name" value="Topoisomerase I, domain 4"/>
    <property type="match status" value="1"/>
</dbReference>
<dbReference type="InterPro" id="IPR013826">
    <property type="entry name" value="Topo_IA_cen_sub3"/>
</dbReference>
<evidence type="ECO:0000313" key="15">
    <source>
        <dbReference type="EMBL" id="QWB32022.1"/>
    </source>
</evidence>
<keyword evidence="6" id="KW-0799">Topoisomerase</keyword>
<dbReference type="CDD" id="cd00186">
    <property type="entry name" value="TOP1Ac"/>
    <property type="match status" value="1"/>
</dbReference>
<sequence length="720" mass="82309">MGKPLILAEKPAQAMKYAEAIGSSQKKNGYIEISKNALFPDGAILTWGVGHLVTLAEPSHYKKEWGYWNKEALASFPIKPEKYEFMVAKGKEQQFGIVEELLKGVQEVIIATDCDREGENIAWTILEKANATDKRMKRLWINSLEEDVVVAGFKNLKDASDYYPKYIEAQTRQISDWLIGMNLSKIYTINMKEKGLSGNFSIGRVQTPTLFMIYEREKAIQNFKQQTFYELNGTVKHPNGTFEVKSNMKSDSEMELIETIDSYGLDQATSYITKLEEKIENEKAPKLYTLSGIQTKANKMWKYSTKKTMQVVQSLYEKKLLTYPRTDTPYITTSEFDYLLANLEHYGALLDQTLPIMYTEPRKGYVEPDKVQEHYAIIPTKRKISMNEIRTLSKDEQNIYLEVVMNTVCMFCKNAEYAKTNVEIDYHNILFKASGRVELEKGWKAIFSNETDEKKKKEPTLPAMKQGDQIQLKGGVKEGKTKPLKRFTEGDLINLMKNAGKHVEEEDQAILKETEGLGTEATRSNIIETLKAKEYMSIDKNLVYCTPKGELLSSVVQGTLLSSPSMTAQWEKYLSGIGKGEKQQSPFIQNIHKFVLKMMDEAPGIIEQADTKQYQDATIAQNTIAPCPSCKEGFIQKNKEFYGCTRYKEGCKQTFPFKMGHKAISEAQMKKILVKGKSDLMKNLQNKDKSKTFDAYLEMVTKENNRYQLQYQFQKTGVKS</sequence>
<dbReference type="CDD" id="cd03362">
    <property type="entry name" value="TOPRIM_TopoIA_TopoIII"/>
    <property type="match status" value="1"/>
</dbReference>
<dbReference type="InterPro" id="IPR034144">
    <property type="entry name" value="TOPRIM_TopoIII"/>
</dbReference>
<evidence type="ECO:0000256" key="8">
    <source>
        <dbReference type="ARBA" id="ARBA00023235"/>
    </source>
</evidence>
<dbReference type="SMART" id="SM00436">
    <property type="entry name" value="TOP1Bc"/>
    <property type="match status" value="1"/>
</dbReference>
<evidence type="ECO:0000256" key="11">
    <source>
        <dbReference type="ARBA" id="ARBA00032235"/>
    </source>
</evidence>
<evidence type="ECO:0000256" key="12">
    <source>
        <dbReference type="ARBA" id="ARBA00032877"/>
    </source>
</evidence>
<dbReference type="EC" id="5.6.2.1" evidence="3"/>
<dbReference type="SMART" id="SM00493">
    <property type="entry name" value="TOPRIM"/>
    <property type="match status" value="1"/>
</dbReference>
<dbReference type="Pfam" id="PF13342">
    <property type="entry name" value="Toprim_Crpt"/>
    <property type="match status" value="1"/>
</dbReference>
<accession>A0ABX8GFV0</accession>
<dbReference type="Proteomes" id="UP000679498">
    <property type="component" value="Plasmid p4"/>
</dbReference>
<dbReference type="Pfam" id="PF01751">
    <property type="entry name" value="Toprim"/>
    <property type="match status" value="1"/>
</dbReference>
<evidence type="ECO:0000256" key="4">
    <source>
        <dbReference type="ARBA" id="ARBA00022723"/>
    </source>
</evidence>
<dbReference type="SMART" id="SM00437">
    <property type="entry name" value="TOP1Ac"/>
    <property type="match status" value="1"/>
</dbReference>
<proteinExistence type="inferred from homology"/>
<dbReference type="Gene3D" id="1.10.460.10">
    <property type="entry name" value="Topoisomerase I, domain 2"/>
    <property type="match status" value="1"/>
</dbReference>
<protein>
    <recommendedName>
        <fullName evidence="3">DNA topoisomerase</fullName>
        <ecNumber evidence="3">5.6.2.1</ecNumber>
    </recommendedName>
    <alternativeName>
        <fullName evidence="12">Omega-protein</fullName>
    </alternativeName>
    <alternativeName>
        <fullName evidence="11">Relaxing enzyme</fullName>
    </alternativeName>
    <alternativeName>
        <fullName evidence="9">Swivelase</fullName>
    </alternativeName>
    <alternativeName>
        <fullName evidence="10">Untwisting enzyme</fullName>
    </alternativeName>
</protein>
<dbReference type="PROSITE" id="PS52039">
    <property type="entry name" value="TOPO_IA_2"/>
    <property type="match status" value="1"/>
</dbReference>
<dbReference type="Gene3D" id="2.70.20.10">
    <property type="entry name" value="Topoisomerase I, domain 3"/>
    <property type="match status" value="1"/>
</dbReference>
<dbReference type="InterPro" id="IPR023406">
    <property type="entry name" value="Topo_IA_AS"/>
</dbReference>
<dbReference type="NCBIfam" id="TIGR01056">
    <property type="entry name" value="topB"/>
    <property type="match status" value="1"/>
</dbReference>
<evidence type="ECO:0000259" key="14">
    <source>
        <dbReference type="PROSITE" id="PS52039"/>
    </source>
</evidence>
<dbReference type="InterPro" id="IPR023405">
    <property type="entry name" value="Topo_IA_core_domain"/>
</dbReference>
<evidence type="ECO:0000259" key="13">
    <source>
        <dbReference type="PROSITE" id="PS50880"/>
    </source>
</evidence>
<dbReference type="InterPro" id="IPR005738">
    <property type="entry name" value="TopoIII"/>
</dbReference>
<dbReference type="InterPro" id="IPR006171">
    <property type="entry name" value="TOPRIM_dom"/>
</dbReference>
<evidence type="ECO:0000256" key="5">
    <source>
        <dbReference type="ARBA" id="ARBA00022842"/>
    </source>
</evidence>
<dbReference type="Gene3D" id="3.40.50.140">
    <property type="match status" value="1"/>
</dbReference>